<reference evidence="1 2" key="1">
    <citation type="journal article" date="2014" name="Genome Announc.">
        <title>Draft Genome Sequence of Marinomonas sp. Strain D104, a Polycyclic Aromatic Hydrocarbon-Degrading Bacterium from the Deep-Sea Sediment of the Arctic Ocean.</title>
        <authorList>
            <person name="Dong C."/>
            <person name="Bai X."/>
            <person name="Lai Q."/>
            <person name="Xie Y."/>
            <person name="Chen X."/>
            <person name="Shao Z."/>
        </authorList>
    </citation>
    <scope>NUCLEOTIDE SEQUENCE [LARGE SCALE GENOMIC DNA]</scope>
    <source>
        <strain evidence="1 2">D104</strain>
    </source>
</reference>
<protein>
    <submittedName>
        <fullName evidence="1">Uncharacterized protein</fullName>
    </submittedName>
</protein>
<evidence type="ECO:0000313" key="2">
    <source>
        <dbReference type="Proteomes" id="UP000018857"/>
    </source>
</evidence>
<gene>
    <name evidence="1" type="ORF">D104_11995</name>
</gene>
<accession>W1RQZ9</accession>
<name>W1RQZ9_9GAMM</name>
<proteinExistence type="predicted"/>
<sequence>MDKWNDETNGDDILEVYENLDLDRFLCQLLSCKVWEVQMIIKI</sequence>
<evidence type="ECO:0000313" key="1">
    <source>
        <dbReference type="EMBL" id="ETI59586.1"/>
    </source>
</evidence>
<dbReference type="Proteomes" id="UP000018857">
    <property type="component" value="Unassembled WGS sequence"/>
</dbReference>
<dbReference type="EMBL" id="AYOZ01000026">
    <property type="protein sequence ID" value="ETI59586.1"/>
    <property type="molecule type" value="Genomic_DNA"/>
</dbReference>
<keyword evidence="2" id="KW-1185">Reference proteome</keyword>
<organism evidence="1 2">
    <name type="scientific">Marinomonas profundimaris</name>
    <dbReference type="NCBI Taxonomy" id="1208321"/>
    <lineage>
        <taxon>Bacteria</taxon>
        <taxon>Pseudomonadati</taxon>
        <taxon>Pseudomonadota</taxon>
        <taxon>Gammaproteobacteria</taxon>
        <taxon>Oceanospirillales</taxon>
        <taxon>Oceanospirillaceae</taxon>
        <taxon>Marinomonas</taxon>
    </lineage>
</organism>
<comment type="caution">
    <text evidence="1">The sequence shown here is derived from an EMBL/GenBank/DDBJ whole genome shotgun (WGS) entry which is preliminary data.</text>
</comment>
<dbReference type="PATRIC" id="fig|1208321.3.peg.2389"/>
<dbReference type="AlphaFoldDB" id="W1RQZ9"/>